<dbReference type="PANTHER" id="PTHR45782">
    <property type="entry name" value="MITOCHONDRIAL RIBOSOME-ASSOCIATED GTPASE 1"/>
    <property type="match status" value="1"/>
</dbReference>
<dbReference type="GO" id="GO:0005525">
    <property type="term" value="F:GTP binding"/>
    <property type="evidence" value="ECO:0007669"/>
    <property type="project" value="UniProtKB-KW"/>
</dbReference>
<accession>A0A9N8H6R3</accession>
<evidence type="ECO:0000256" key="2">
    <source>
        <dbReference type="ARBA" id="ARBA00023134"/>
    </source>
</evidence>
<dbReference type="GO" id="GO:0032543">
    <property type="term" value="P:mitochondrial translation"/>
    <property type="evidence" value="ECO:0007669"/>
    <property type="project" value="TreeGrafter"/>
</dbReference>
<comment type="caution">
    <text evidence="5">The sequence shown here is derived from an EMBL/GenBank/DDBJ whole genome shotgun (WGS) entry which is preliminary data.</text>
</comment>
<dbReference type="InterPro" id="IPR019991">
    <property type="entry name" value="GTP-bd_ribosome_bgen"/>
</dbReference>
<dbReference type="Gene3D" id="1.10.1580.10">
    <property type="match status" value="1"/>
</dbReference>
<dbReference type="InterPro" id="IPR023179">
    <property type="entry name" value="GTP-bd_ortho_bundle_sf"/>
</dbReference>
<dbReference type="InterPro" id="IPR006073">
    <property type="entry name" value="GTP-bd"/>
</dbReference>
<dbReference type="CDD" id="cd01856">
    <property type="entry name" value="YlqF"/>
    <property type="match status" value="1"/>
</dbReference>
<protein>
    <submittedName>
        <fullName evidence="5">DAR GTPase 3, chloroplastic</fullName>
    </submittedName>
</protein>
<evidence type="ECO:0000313" key="6">
    <source>
        <dbReference type="Proteomes" id="UP001153069"/>
    </source>
</evidence>
<dbReference type="SUPFAM" id="SSF52540">
    <property type="entry name" value="P-loop containing nucleoside triphosphate hydrolases"/>
    <property type="match status" value="1"/>
</dbReference>
<reference evidence="5" key="1">
    <citation type="submission" date="2020-06" db="EMBL/GenBank/DDBJ databases">
        <authorList>
            <consortium name="Plant Systems Biology data submission"/>
        </authorList>
    </citation>
    <scope>NUCLEOTIDE SEQUENCE</scope>
    <source>
        <strain evidence="5">D6</strain>
    </source>
</reference>
<dbReference type="PRINTS" id="PR00326">
    <property type="entry name" value="GTP1OBG"/>
</dbReference>
<proteinExistence type="predicted"/>
<evidence type="ECO:0000259" key="4">
    <source>
        <dbReference type="Pfam" id="PF01926"/>
    </source>
</evidence>
<dbReference type="GO" id="GO:0005739">
    <property type="term" value="C:mitochondrion"/>
    <property type="evidence" value="ECO:0007669"/>
    <property type="project" value="TreeGrafter"/>
</dbReference>
<evidence type="ECO:0000256" key="1">
    <source>
        <dbReference type="ARBA" id="ARBA00022741"/>
    </source>
</evidence>
<name>A0A9N8H6R3_9STRA</name>
<dbReference type="Proteomes" id="UP001153069">
    <property type="component" value="Unassembled WGS sequence"/>
</dbReference>
<dbReference type="PANTHER" id="PTHR45782:SF5">
    <property type="entry name" value="DAR GTPASE 3, CHLOROPLASTIC"/>
    <property type="match status" value="1"/>
</dbReference>
<keyword evidence="6" id="KW-1185">Reference proteome</keyword>
<dbReference type="NCBIfam" id="TIGR03596">
    <property type="entry name" value="GTPase_YlqF"/>
    <property type="match status" value="1"/>
</dbReference>
<evidence type="ECO:0000256" key="3">
    <source>
        <dbReference type="SAM" id="MobiDB-lite"/>
    </source>
</evidence>
<dbReference type="Pfam" id="PF01926">
    <property type="entry name" value="MMR_HSR1"/>
    <property type="match status" value="1"/>
</dbReference>
<feature type="compositionally biased region" description="Basic and acidic residues" evidence="3">
    <location>
        <begin position="434"/>
        <end position="459"/>
    </location>
</feature>
<organism evidence="5 6">
    <name type="scientific">Seminavis robusta</name>
    <dbReference type="NCBI Taxonomy" id="568900"/>
    <lineage>
        <taxon>Eukaryota</taxon>
        <taxon>Sar</taxon>
        <taxon>Stramenopiles</taxon>
        <taxon>Ochrophyta</taxon>
        <taxon>Bacillariophyta</taxon>
        <taxon>Bacillariophyceae</taxon>
        <taxon>Bacillariophycidae</taxon>
        <taxon>Naviculales</taxon>
        <taxon>Naviculaceae</taxon>
        <taxon>Seminavis</taxon>
    </lineage>
</organism>
<dbReference type="AlphaFoldDB" id="A0A9N8H6R3"/>
<dbReference type="EMBL" id="CAICTM010000154">
    <property type="protein sequence ID" value="CAB9503081.1"/>
    <property type="molecule type" value="Genomic_DNA"/>
</dbReference>
<feature type="region of interest" description="Disordered" evidence="3">
    <location>
        <begin position="38"/>
        <end position="57"/>
    </location>
</feature>
<sequence>MLLRNVSILSVPASSFLTKSLTPSSRGSIKSISRLYSASTSRNNNKKDNNIQVPSWVPDFDDDDGGYSRPVIQWYPGHIAKAERVLRETFQAVDVVVEVRDARASKATSHPRVPEWVSGKPRLVVFTHVDLVPSATHRAWKTFFQESQEVALENNADNNNNKLQYLWVNAKQGQGIPALHRAIFKAGAHVQERRQRRGLKDRPLRVGCLGYPNVGKSALINRLLGRRRARTANTPGITRSLQWIRVRTDDSKKTNKKEYELLDSPGIIPASLDDQSDALLLAACNCIGDASYDNQVVAAYLCQWMQNVMIQGRAETAAPDWRDNCRKRWGVDPLAPVPMDSQDPDKGSRYVTGEEMIYMVADNKCKGSPEDASRKVLQDFRNGRMGSVCLQVAPDESVTENSPSGPIQDFSQVPDPRMGTVRVDNLGSNTSYEQFREQQEAQKRERAMAARETAKERGLELPPSLEEPDEEKSTGSSQGDVGKGLFDGW</sequence>
<keyword evidence="2" id="KW-0342">GTP-binding</keyword>
<evidence type="ECO:0000313" key="5">
    <source>
        <dbReference type="EMBL" id="CAB9503081.1"/>
    </source>
</evidence>
<feature type="domain" description="G" evidence="4">
    <location>
        <begin position="205"/>
        <end position="269"/>
    </location>
</feature>
<feature type="region of interest" description="Disordered" evidence="3">
    <location>
        <begin position="395"/>
        <end position="489"/>
    </location>
</feature>
<dbReference type="InterPro" id="IPR027417">
    <property type="entry name" value="P-loop_NTPase"/>
</dbReference>
<dbReference type="GO" id="GO:0003924">
    <property type="term" value="F:GTPase activity"/>
    <property type="evidence" value="ECO:0007669"/>
    <property type="project" value="TreeGrafter"/>
</dbReference>
<dbReference type="OrthoDB" id="269151at2759"/>
<dbReference type="Gene3D" id="3.40.50.300">
    <property type="entry name" value="P-loop containing nucleotide triphosphate hydrolases"/>
    <property type="match status" value="1"/>
</dbReference>
<keyword evidence="1" id="KW-0547">Nucleotide-binding</keyword>
<feature type="compositionally biased region" description="Polar residues" evidence="3">
    <location>
        <begin position="399"/>
        <end position="411"/>
    </location>
</feature>
<gene>
    <name evidence="5" type="ORF">SEMRO_155_G070500.1</name>
</gene>